<dbReference type="PANTHER" id="PTHR47331:SF3">
    <property type="match status" value="1"/>
</dbReference>
<organism evidence="1 2">
    <name type="scientific">Aldrovandia affinis</name>
    <dbReference type="NCBI Taxonomy" id="143900"/>
    <lineage>
        <taxon>Eukaryota</taxon>
        <taxon>Metazoa</taxon>
        <taxon>Chordata</taxon>
        <taxon>Craniata</taxon>
        <taxon>Vertebrata</taxon>
        <taxon>Euteleostomi</taxon>
        <taxon>Actinopterygii</taxon>
        <taxon>Neopterygii</taxon>
        <taxon>Teleostei</taxon>
        <taxon>Notacanthiformes</taxon>
        <taxon>Halosauridae</taxon>
        <taxon>Aldrovandia</taxon>
    </lineage>
</organism>
<evidence type="ECO:0000313" key="1">
    <source>
        <dbReference type="EMBL" id="KAJ8417256.1"/>
    </source>
</evidence>
<keyword evidence="2" id="KW-1185">Reference proteome</keyword>
<sequence length="171" mass="20197">MPKNRCMAEQRLASLRRKFRKDPGFYEDYKCFMDNVIEDYAVRSSDDQLNRADARVSYIPHPRVYHPKKRKIRVVFDCAASFQDQSLNSRLLQGPNMTNTLVGVLLRFREEPVAMADIESMFYQVKVPEHDADLQRFLWWPDDKLNEPMEEFRMMVHLFGATSSPASHHMH</sequence>
<name>A0AAD7TA81_9TELE</name>
<dbReference type="EMBL" id="JAINUG010000004">
    <property type="protein sequence ID" value="KAJ8417256.1"/>
    <property type="molecule type" value="Genomic_DNA"/>
</dbReference>
<gene>
    <name evidence="1" type="ORF">AAFF_G00284830</name>
</gene>
<evidence type="ECO:0008006" key="3">
    <source>
        <dbReference type="Google" id="ProtNLM"/>
    </source>
</evidence>
<dbReference type="InterPro" id="IPR043502">
    <property type="entry name" value="DNA/RNA_pol_sf"/>
</dbReference>
<comment type="caution">
    <text evidence="1">The sequence shown here is derived from an EMBL/GenBank/DDBJ whole genome shotgun (WGS) entry which is preliminary data.</text>
</comment>
<accession>A0AAD7TA81</accession>
<evidence type="ECO:0000313" key="2">
    <source>
        <dbReference type="Proteomes" id="UP001221898"/>
    </source>
</evidence>
<dbReference type="SUPFAM" id="SSF56672">
    <property type="entry name" value="DNA/RNA polymerases"/>
    <property type="match status" value="1"/>
</dbReference>
<dbReference type="AlphaFoldDB" id="A0AAD7TA81"/>
<proteinExistence type="predicted"/>
<dbReference type="PANTHER" id="PTHR47331">
    <property type="entry name" value="PHD-TYPE DOMAIN-CONTAINING PROTEIN"/>
    <property type="match status" value="1"/>
</dbReference>
<reference evidence="1" key="1">
    <citation type="journal article" date="2023" name="Science">
        <title>Genome structures resolve the early diversification of teleost fishes.</title>
        <authorList>
            <person name="Parey E."/>
            <person name="Louis A."/>
            <person name="Montfort J."/>
            <person name="Bouchez O."/>
            <person name="Roques C."/>
            <person name="Iampietro C."/>
            <person name="Lluch J."/>
            <person name="Castinel A."/>
            <person name="Donnadieu C."/>
            <person name="Desvignes T."/>
            <person name="Floi Bucao C."/>
            <person name="Jouanno E."/>
            <person name="Wen M."/>
            <person name="Mejri S."/>
            <person name="Dirks R."/>
            <person name="Jansen H."/>
            <person name="Henkel C."/>
            <person name="Chen W.J."/>
            <person name="Zahm M."/>
            <person name="Cabau C."/>
            <person name="Klopp C."/>
            <person name="Thompson A.W."/>
            <person name="Robinson-Rechavi M."/>
            <person name="Braasch I."/>
            <person name="Lecointre G."/>
            <person name="Bobe J."/>
            <person name="Postlethwait J.H."/>
            <person name="Berthelot C."/>
            <person name="Roest Crollius H."/>
            <person name="Guiguen Y."/>
        </authorList>
    </citation>
    <scope>NUCLEOTIDE SEQUENCE</scope>
    <source>
        <strain evidence="1">NC1722</strain>
    </source>
</reference>
<dbReference type="Proteomes" id="UP001221898">
    <property type="component" value="Unassembled WGS sequence"/>
</dbReference>
<protein>
    <recommendedName>
        <fullName evidence="3">Reverse transcriptase domain-containing protein</fullName>
    </recommendedName>
</protein>